<accession>A0A6F9J8R2</accession>
<protein>
    <submittedName>
        <fullName evidence="1">Uncharacterized protein</fullName>
    </submittedName>
</protein>
<dbReference type="RefSeq" id="WP_158004951.1">
    <property type="nucleotide sequence ID" value="NZ_CBCVDR010000002.1"/>
</dbReference>
<sequence>MESFHIIDGEFCVAEEFGPFLLNFDKSGNLKEVYDVFVDGVKLLSPDNPNEANPG</sequence>
<gene>
    <name evidence="1" type="ORF">GPS25_00980</name>
</gene>
<proteinExistence type="predicted"/>
<name>A0A6F9J8R2_CAMFE</name>
<organism evidence="1">
    <name type="scientific">Campylobacter fetus</name>
    <dbReference type="NCBI Taxonomy" id="196"/>
    <lineage>
        <taxon>Bacteria</taxon>
        <taxon>Pseudomonadati</taxon>
        <taxon>Campylobacterota</taxon>
        <taxon>Epsilonproteobacteria</taxon>
        <taxon>Campylobacterales</taxon>
        <taxon>Campylobacteraceae</taxon>
        <taxon>Campylobacter</taxon>
    </lineage>
</organism>
<reference evidence="1" key="1">
    <citation type="submission" date="2019-12" db="EMBL/GenBank/DDBJ databases">
        <authorList>
            <consortium name="PulseNet: The National Subtyping Network for Foodborne Disease Surveillance"/>
            <person name="Tarr C.L."/>
            <person name="Trees E."/>
            <person name="Katz L.S."/>
            <person name="Carleton-Romer H.A."/>
            <person name="Stroika S."/>
            <person name="Kucerova Z."/>
            <person name="Roache K.F."/>
            <person name="Sabol A.L."/>
            <person name="Besser J."/>
            <person name="Gerner-Smidt P."/>
        </authorList>
    </citation>
    <scope>NUCLEOTIDE SEQUENCE</scope>
    <source>
        <strain evidence="1">PNUSAC014016</strain>
    </source>
</reference>
<dbReference type="EMBL" id="AANITE010000001">
    <property type="protein sequence ID" value="EDO9681277.1"/>
    <property type="molecule type" value="Genomic_DNA"/>
</dbReference>
<evidence type="ECO:0000313" key="1">
    <source>
        <dbReference type="EMBL" id="EDO9681277.1"/>
    </source>
</evidence>
<dbReference type="AlphaFoldDB" id="A0A6F9J8R2"/>
<comment type="caution">
    <text evidence="1">The sequence shown here is derived from an EMBL/GenBank/DDBJ whole genome shotgun (WGS) entry which is preliminary data.</text>
</comment>